<feature type="domain" description="TonB-dependent receptor-like beta-barrel" evidence="14">
    <location>
        <begin position="361"/>
        <end position="869"/>
    </location>
</feature>
<keyword evidence="10 11" id="KW-0998">Cell outer membrane</keyword>
<dbReference type="Pfam" id="PF07715">
    <property type="entry name" value="Plug"/>
    <property type="match status" value="1"/>
</dbReference>
<gene>
    <name evidence="16" type="ORF">SAMN05660772_01693</name>
</gene>
<dbReference type="InterPro" id="IPR037066">
    <property type="entry name" value="Plug_dom_sf"/>
</dbReference>
<dbReference type="GO" id="GO:0015344">
    <property type="term" value="F:siderophore uptake transmembrane transporter activity"/>
    <property type="evidence" value="ECO:0007669"/>
    <property type="project" value="TreeGrafter"/>
</dbReference>
<evidence type="ECO:0000256" key="3">
    <source>
        <dbReference type="ARBA" id="ARBA00022448"/>
    </source>
</evidence>
<dbReference type="NCBIfam" id="TIGR01776">
    <property type="entry name" value="TonB-tbp-lbp"/>
    <property type="match status" value="1"/>
</dbReference>
<evidence type="ECO:0000256" key="9">
    <source>
        <dbReference type="ARBA" id="ARBA00023170"/>
    </source>
</evidence>
<protein>
    <submittedName>
        <fullName evidence="16">Hemoglobin/transferrin/lactoferrin receptor protein</fullName>
    </submittedName>
</protein>
<keyword evidence="5 11" id="KW-0812">Transmembrane</keyword>
<dbReference type="PANTHER" id="PTHR30069">
    <property type="entry name" value="TONB-DEPENDENT OUTER MEMBRANE RECEPTOR"/>
    <property type="match status" value="1"/>
</dbReference>
<dbReference type="CDD" id="cd01347">
    <property type="entry name" value="ligand_gated_channel"/>
    <property type="match status" value="1"/>
</dbReference>
<evidence type="ECO:0000259" key="14">
    <source>
        <dbReference type="Pfam" id="PF00593"/>
    </source>
</evidence>
<dbReference type="InterPro" id="IPR012910">
    <property type="entry name" value="Plug_dom"/>
</dbReference>
<organism evidence="16 17">
    <name type="scientific">Pasteurella testudinis DSM 23072</name>
    <dbReference type="NCBI Taxonomy" id="1122938"/>
    <lineage>
        <taxon>Bacteria</taxon>
        <taxon>Pseudomonadati</taxon>
        <taxon>Pseudomonadota</taxon>
        <taxon>Gammaproteobacteria</taxon>
        <taxon>Pasteurellales</taxon>
        <taxon>Pasteurellaceae</taxon>
        <taxon>Pasteurella</taxon>
    </lineage>
</organism>
<dbReference type="Proteomes" id="UP000192408">
    <property type="component" value="Unassembled WGS sequence"/>
</dbReference>
<accession>A0A1W1UI79</accession>
<evidence type="ECO:0000313" key="17">
    <source>
        <dbReference type="Proteomes" id="UP000192408"/>
    </source>
</evidence>
<dbReference type="PROSITE" id="PS52016">
    <property type="entry name" value="TONB_DEPENDENT_REC_3"/>
    <property type="match status" value="1"/>
</dbReference>
<name>A0A1W1UI79_9PAST</name>
<dbReference type="InterPro" id="IPR039426">
    <property type="entry name" value="TonB-dep_rcpt-like"/>
</dbReference>
<dbReference type="InterPro" id="IPR010949">
    <property type="entry name" value="TonB_Hb/transfer/lactofer_rcpt"/>
</dbReference>
<dbReference type="RefSeq" id="WP_084256000.1">
    <property type="nucleotide sequence ID" value="NZ_FWWV01000004.1"/>
</dbReference>
<evidence type="ECO:0000256" key="12">
    <source>
        <dbReference type="RuleBase" id="RU003357"/>
    </source>
</evidence>
<keyword evidence="17" id="KW-1185">Reference proteome</keyword>
<evidence type="ECO:0000256" key="11">
    <source>
        <dbReference type="PROSITE-ProRule" id="PRU01360"/>
    </source>
</evidence>
<dbReference type="GO" id="GO:0015091">
    <property type="term" value="F:ferric iron transmembrane transporter activity"/>
    <property type="evidence" value="ECO:0007669"/>
    <property type="project" value="InterPro"/>
</dbReference>
<evidence type="ECO:0000256" key="8">
    <source>
        <dbReference type="ARBA" id="ARBA00023136"/>
    </source>
</evidence>
<feature type="chain" id="PRO_5012461442" evidence="13">
    <location>
        <begin position="37"/>
        <end position="919"/>
    </location>
</feature>
<dbReference type="EMBL" id="FWWV01000004">
    <property type="protein sequence ID" value="SMB80777.1"/>
    <property type="molecule type" value="Genomic_DNA"/>
</dbReference>
<keyword evidence="4 11" id="KW-1134">Transmembrane beta strand</keyword>
<dbReference type="InterPro" id="IPR000531">
    <property type="entry name" value="Beta-barrel_TonB"/>
</dbReference>
<evidence type="ECO:0000256" key="6">
    <source>
        <dbReference type="ARBA" id="ARBA00022729"/>
    </source>
</evidence>
<proteinExistence type="inferred from homology"/>
<evidence type="ECO:0000313" key="16">
    <source>
        <dbReference type="EMBL" id="SMB80777.1"/>
    </source>
</evidence>
<dbReference type="Gene3D" id="2.170.130.10">
    <property type="entry name" value="TonB-dependent receptor, plug domain"/>
    <property type="match status" value="1"/>
</dbReference>
<dbReference type="InterPro" id="IPR036942">
    <property type="entry name" value="Beta-barrel_TonB_sf"/>
</dbReference>
<dbReference type="NCBIfam" id="TIGR01786">
    <property type="entry name" value="TonB-hemlactrns"/>
    <property type="match status" value="1"/>
</dbReference>
<evidence type="ECO:0000256" key="5">
    <source>
        <dbReference type="ARBA" id="ARBA00022692"/>
    </source>
</evidence>
<comment type="similarity">
    <text evidence="2 11 12">Belongs to the TonB-dependent receptor family.</text>
</comment>
<feature type="domain" description="TonB-dependent receptor plug" evidence="15">
    <location>
        <begin position="63"/>
        <end position="168"/>
    </location>
</feature>
<evidence type="ECO:0000256" key="2">
    <source>
        <dbReference type="ARBA" id="ARBA00009810"/>
    </source>
</evidence>
<dbReference type="GO" id="GO:0044718">
    <property type="term" value="P:siderophore transmembrane transport"/>
    <property type="evidence" value="ECO:0007669"/>
    <property type="project" value="TreeGrafter"/>
</dbReference>
<keyword evidence="3 11" id="KW-0813">Transport</keyword>
<dbReference type="PANTHER" id="PTHR30069:SF54">
    <property type="entry name" value="TRANSFERRIN-BINDING PROTEIN A"/>
    <property type="match status" value="1"/>
</dbReference>
<dbReference type="Pfam" id="PF00593">
    <property type="entry name" value="TonB_dep_Rec_b-barrel"/>
    <property type="match status" value="1"/>
</dbReference>
<dbReference type="InterPro" id="IPR010948">
    <property type="entry name" value="TonB_lacto/transferrin_rcpt"/>
</dbReference>
<evidence type="ECO:0000256" key="13">
    <source>
        <dbReference type="SAM" id="SignalP"/>
    </source>
</evidence>
<dbReference type="SUPFAM" id="SSF56935">
    <property type="entry name" value="Porins"/>
    <property type="match status" value="1"/>
</dbReference>
<evidence type="ECO:0000256" key="10">
    <source>
        <dbReference type="ARBA" id="ARBA00023237"/>
    </source>
</evidence>
<evidence type="ECO:0000256" key="7">
    <source>
        <dbReference type="ARBA" id="ARBA00023077"/>
    </source>
</evidence>
<comment type="subcellular location">
    <subcellularLocation>
        <location evidence="1 11">Cell outer membrane</location>
        <topology evidence="1 11">Multi-pass membrane protein</topology>
    </subcellularLocation>
</comment>
<dbReference type="STRING" id="1122938.SAMN05660772_01693"/>
<sequence length="919" mass="104655">MRKKKSVSKCFKINQLSYMIAYALFGSFGTSLIAHANEELEEIQVVSKVAGESSKAQRSLTSVVKTAEQIKKEQVSDIRDLTRYDPGVAVNEQGSGASAGYSIRGVDRDRVVISVDGIPQMQHYAPQWRNLGRFSGAKNEIEFENIKSVEISQGANSVLSGSGALGGAVMFTSKGPEDVIKPGQNYGLDITNSYSSKDARWSKSIAAAGKAGGFSALLQYTRRDGHEIKSHKNTPNRTLSRMYPGEAQYEDLRAGGWNVTRPAHFPQSERCLYRSEPWDCFGTVNLAPNDVYGETRNAVDPMDYRSDSWFGKFQYEFNPSHKVGFLFEDTKQLREIENRSYARIFPRIADRAFWHNSGEPNVEYNHSFSYQTLFPRYDFIDHDHSKKRYGIFYEYTPENRNAWIDKLKIDLDKDQTTMITRHTMSRCTLRGEKPNRDCDIYEYKGPMRNIGIWEATGSNNHIDFQNWWRSRTALKETHKRARFTAQKSWEYFGIKHDIDFVAGLGRSKFDLNEIHLRKGYYQPKVTLQSTTLPIVLLTPEVDTDRLSPSNQPIHGKSYYVGISNNWQIGKYLDLMGGVRYDSHKFDSSLPHFKNTRYSKVSWAAGASLHLSEHLSLNYKSSTGFRVPNAQEMYGDDLLRSNEKEFKRPLAERQNIKQEEALNHEIGFDLHGDVGYLVVNVFRTDYKNFITERSKKVVIRPEPPFPPFRHRFSPFELGVHYIGNQKEAFSEGFNIRGMIDFHRVWSRIPAGFSGMAAYSKVRPRKMGKVSGDKSNHLETSYAMDTLQPAKTVLGLDYDAPSGKWGLGTRFTRSDAKNSKELKVIVPNLDIRGGSQSQIIRKVSKSWYTWDLMGYVEIGKHVTLRGGVYNLMNAKYTTWETLRQLGAEGVSTAEPITVSGVGYDRLTAPGRNYALSLEVKF</sequence>
<evidence type="ECO:0000256" key="1">
    <source>
        <dbReference type="ARBA" id="ARBA00004571"/>
    </source>
</evidence>
<evidence type="ECO:0000259" key="15">
    <source>
        <dbReference type="Pfam" id="PF07715"/>
    </source>
</evidence>
<dbReference type="Gene3D" id="2.40.170.20">
    <property type="entry name" value="TonB-dependent receptor, beta-barrel domain"/>
    <property type="match status" value="1"/>
</dbReference>
<dbReference type="AlphaFoldDB" id="A0A1W1UI79"/>
<reference evidence="17" key="1">
    <citation type="submission" date="2017-04" db="EMBL/GenBank/DDBJ databases">
        <authorList>
            <person name="Varghese N."/>
            <person name="Submissions S."/>
        </authorList>
    </citation>
    <scope>NUCLEOTIDE SEQUENCE [LARGE SCALE GENOMIC DNA]</scope>
    <source>
        <strain evidence="17">DSM 23072</strain>
    </source>
</reference>
<keyword evidence="8 11" id="KW-0472">Membrane</keyword>
<keyword evidence="6 13" id="KW-0732">Signal</keyword>
<dbReference type="GO" id="GO:0009279">
    <property type="term" value="C:cell outer membrane"/>
    <property type="evidence" value="ECO:0007669"/>
    <property type="project" value="UniProtKB-SubCell"/>
</dbReference>
<keyword evidence="9 16" id="KW-0675">Receptor</keyword>
<evidence type="ECO:0000256" key="4">
    <source>
        <dbReference type="ARBA" id="ARBA00022452"/>
    </source>
</evidence>
<keyword evidence="7 12" id="KW-0798">TonB box</keyword>
<feature type="signal peptide" evidence="13">
    <location>
        <begin position="1"/>
        <end position="36"/>
    </location>
</feature>